<feature type="transmembrane region" description="Helical" evidence="2">
    <location>
        <begin position="12"/>
        <end position="33"/>
    </location>
</feature>
<evidence type="ECO:0000259" key="3">
    <source>
        <dbReference type="SMART" id="SM00460"/>
    </source>
</evidence>
<dbReference type="InterPro" id="IPR002931">
    <property type="entry name" value="Transglutaminase-like"/>
</dbReference>
<feature type="transmembrane region" description="Helical" evidence="2">
    <location>
        <begin position="122"/>
        <end position="140"/>
    </location>
</feature>
<dbReference type="Pfam" id="PF11992">
    <property type="entry name" value="TgpA_N"/>
    <property type="match status" value="1"/>
</dbReference>
<feature type="transmembrane region" description="Helical" evidence="2">
    <location>
        <begin position="211"/>
        <end position="236"/>
    </location>
</feature>
<evidence type="ECO:0000256" key="2">
    <source>
        <dbReference type="SAM" id="Phobius"/>
    </source>
</evidence>
<dbReference type="Pfam" id="PF01841">
    <property type="entry name" value="Transglut_core"/>
    <property type="match status" value="1"/>
</dbReference>
<feature type="transmembrane region" description="Helical" evidence="2">
    <location>
        <begin position="605"/>
        <end position="624"/>
    </location>
</feature>
<dbReference type="InterPro" id="IPR052901">
    <property type="entry name" value="Bact_TGase-like"/>
</dbReference>
<feature type="transmembrane region" description="Helical" evidence="2">
    <location>
        <begin position="170"/>
        <end position="190"/>
    </location>
</feature>
<dbReference type="Gene3D" id="3.10.620.30">
    <property type="match status" value="1"/>
</dbReference>
<feature type="region of interest" description="Disordered" evidence="1">
    <location>
        <begin position="551"/>
        <end position="597"/>
    </location>
</feature>
<dbReference type="AlphaFoldDB" id="A0A6J4NDU1"/>
<dbReference type="GO" id="GO:0008233">
    <property type="term" value="F:peptidase activity"/>
    <property type="evidence" value="ECO:0007669"/>
    <property type="project" value="UniProtKB-KW"/>
</dbReference>
<keyword evidence="2" id="KW-0472">Membrane</keyword>
<evidence type="ECO:0000256" key="1">
    <source>
        <dbReference type="SAM" id="MobiDB-lite"/>
    </source>
</evidence>
<feature type="region of interest" description="Disordered" evidence="1">
    <location>
        <begin position="303"/>
        <end position="326"/>
    </location>
</feature>
<keyword evidence="4" id="KW-0378">Hydrolase</keyword>
<reference evidence="4" key="1">
    <citation type="submission" date="2020-02" db="EMBL/GenBank/DDBJ databases">
        <authorList>
            <person name="Meier V. D."/>
        </authorList>
    </citation>
    <scope>NUCLEOTIDE SEQUENCE</scope>
    <source>
        <strain evidence="4">AVDCRST_MAG32</strain>
    </source>
</reference>
<evidence type="ECO:0000313" key="4">
    <source>
        <dbReference type="EMBL" id="CAA9383226.1"/>
    </source>
</evidence>
<feature type="region of interest" description="Disordered" evidence="1">
    <location>
        <begin position="676"/>
        <end position="700"/>
    </location>
</feature>
<dbReference type="PANTHER" id="PTHR42736:SF1">
    <property type="entry name" value="PROTEIN-GLUTAMINE GAMMA-GLUTAMYLTRANSFERASE"/>
    <property type="match status" value="1"/>
</dbReference>
<feature type="compositionally biased region" description="Polar residues" evidence="1">
    <location>
        <begin position="563"/>
        <end position="577"/>
    </location>
</feature>
<dbReference type="PANTHER" id="PTHR42736">
    <property type="entry name" value="PROTEIN-GLUTAMINE GAMMA-GLUTAMYLTRANSFERASE"/>
    <property type="match status" value="1"/>
</dbReference>
<name>A0A6J4NDU1_9ACTN</name>
<organism evidence="4">
    <name type="scientific">uncultured Nocardioides sp</name>
    <dbReference type="NCBI Taxonomy" id="198441"/>
    <lineage>
        <taxon>Bacteria</taxon>
        <taxon>Bacillati</taxon>
        <taxon>Actinomycetota</taxon>
        <taxon>Actinomycetes</taxon>
        <taxon>Propionibacteriales</taxon>
        <taxon>Nocardioidaceae</taxon>
        <taxon>Nocardioides</taxon>
        <taxon>environmental samples</taxon>
    </lineage>
</organism>
<dbReference type="InterPro" id="IPR038765">
    <property type="entry name" value="Papain-like_cys_pep_sf"/>
</dbReference>
<feature type="region of interest" description="Disordered" evidence="1">
    <location>
        <begin position="763"/>
        <end position="785"/>
    </location>
</feature>
<dbReference type="SUPFAM" id="SSF54001">
    <property type="entry name" value="Cysteine proteinases"/>
    <property type="match status" value="1"/>
</dbReference>
<feature type="transmembrane region" description="Helical" evidence="2">
    <location>
        <begin position="64"/>
        <end position="83"/>
    </location>
</feature>
<protein>
    <submittedName>
        <fullName evidence="4">FIG001454: Transglutaminase-like enzymes, putative cysteine proteases</fullName>
    </submittedName>
</protein>
<dbReference type="EMBL" id="CADCUM010000078">
    <property type="protein sequence ID" value="CAA9383226.1"/>
    <property type="molecule type" value="Genomic_DNA"/>
</dbReference>
<feature type="transmembrane region" description="Helical" evidence="2">
    <location>
        <begin position="39"/>
        <end position="57"/>
    </location>
</feature>
<feature type="domain" description="Transglutaminase-like" evidence="3">
    <location>
        <begin position="479"/>
        <end position="549"/>
    </location>
</feature>
<proteinExistence type="predicted"/>
<keyword evidence="2" id="KW-0812">Transmembrane</keyword>
<dbReference type="SMART" id="SM00460">
    <property type="entry name" value="TGc"/>
    <property type="match status" value="1"/>
</dbReference>
<gene>
    <name evidence="4" type="ORF">AVDCRST_MAG32-1804</name>
</gene>
<keyword evidence="4" id="KW-0645">Protease</keyword>
<keyword evidence="2" id="KW-1133">Transmembrane helix</keyword>
<sequence>MTSDWGSLARHLRVAVLAATAGWVTLMSWRVLVVDYGKVAVPLVFVAVLVAGLGATARWRRWPMAVVVPLQAVLAVLFVTWVTTGSALPTPSNAGAMLAALEEAVASSRAYAAPVPLEAAPVHPLLLVGGAGVLVMMDLLVGTLRRAPASGLVLLTAYTVPVTVTGVGVSWWIFVIAAVLFLATVFVQHGDQLAAWGRSPEEDSSAFSVRTGAVASTATALGAAAIALGLVASVVVPTMKMALFEGPGPGTREVEVKNPVVDMRRDLSRGEDIPLLWVRTDGPRPDYLRLSVLTRYLDGRWTPGDRDIPESQSATGELPPLDGVSQTLRREESRHRVEISPAFDSTWLPTTAHVSQINAGPDWRYDTTTRDFIAAEDDVTAARRSYDFTGVRIEPDAEAMNLAVSGVGSVRSIFSEVSPSLDNDIRRLAASITADAPTRYQKAQALQQFFREDGGFRYDVSQAESLGSAPADLRAFLDEDGGRVGYCEQFAASMAIMARVLGIPSRVAVGFLEPERADDGSWEYSAHDLHAWPELFFPGAGWVRFEPTPSDRAAQAPGYTTVELEQQDPSASPSANPTDELVPDRGADSAVEDAAAEEDATSLPWGRIVLALLGTALVVALLLAPRLVRRSRRRRALGDGVEGIWAELRATMVDLGHSWPHGRSPRRTGEWVGRFLAAPDPTGGRSERPRRGRGEAPEAAQALDRLVGAVERSRYAPAGAGTTDGLHEDAETVLDALRCGVTGRVQRRAEWWPRSVVGTVRRRPRRAKNGDGATPAVERVEELVG</sequence>
<feature type="compositionally biased region" description="Basic and acidic residues" evidence="1">
    <location>
        <begin position="685"/>
        <end position="696"/>
    </location>
</feature>
<dbReference type="InterPro" id="IPR021878">
    <property type="entry name" value="TgpA_N"/>
</dbReference>
<dbReference type="GO" id="GO:0006508">
    <property type="term" value="P:proteolysis"/>
    <property type="evidence" value="ECO:0007669"/>
    <property type="project" value="UniProtKB-KW"/>
</dbReference>
<accession>A0A6J4NDU1</accession>